<evidence type="ECO:0000313" key="3">
    <source>
        <dbReference type="Proteomes" id="UP001161247"/>
    </source>
</evidence>
<sequence length="318" mass="36594">MASLLHHHENPENPYLSDDILIQILEKLPAKSLLRFKCVCKSWRETIGSPQFARLQIDYSHKLRLNTNEKIFLQINPSCGSMFPQLHYLSNFGSSSNNISLHLISISDNIFRNSSAVRATEENCFSYGNNSIRALQVPSIISGKSVVLSPLKLALATLIVLAWMEVNLNTRYYGFVLASERFMDEILPAPPKVLFLDGFQLEMVHAVFTVSGGLPYLQWTYKYKYHRFEAWVLKEYGNGNNGCWNRMFNCFPDISHQYPFGLIHKDQVLYTRKGRFLYCVDLGTDQNRMTKLKMVITGYGQDDLLFFMTPYVESLIDV</sequence>
<organism evidence="2 3">
    <name type="scientific">Oldenlandia corymbosa var. corymbosa</name>
    <dbReference type="NCBI Taxonomy" id="529605"/>
    <lineage>
        <taxon>Eukaryota</taxon>
        <taxon>Viridiplantae</taxon>
        <taxon>Streptophyta</taxon>
        <taxon>Embryophyta</taxon>
        <taxon>Tracheophyta</taxon>
        <taxon>Spermatophyta</taxon>
        <taxon>Magnoliopsida</taxon>
        <taxon>eudicotyledons</taxon>
        <taxon>Gunneridae</taxon>
        <taxon>Pentapetalae</taxon>
        <taxon>asterids</taxon>
        <taxon>lamiids</taxon>
        <taxon>Gentianales</taxon>
        <taxon>Rubiaceae</taxon>
        <taxon>Rubioideae</taxon>
        <taxon>Spermacoceae</taxon>
        <taxon>Hedyotis-Oldenlandia complex</taxon>
        <taxon>Oldenlandia</taxon>
    </lineage>
</organism>
<evidence type="ECO:0000259" key="1">
    <source>
        <dbReference type="SMART" id="SM00256"/>
    </source>
</evidence>
<evidence type="ECO:0000313" key="2">
    <source>
        <dbReference type="EMBL" id="CAI9117839.1"/>
    </source>
</evidence>
<dbReference type="InterPro" id="IPR050796">
    <property type="entry name" value="SCF_F-box_component"/>
</dbReference>
<dbReference type="SMART" id="SM00256">
    <property type="entry name" value="FBOX"/>
    <property type="match status" value="1"/>
</dbReference>
<protein>
    <submittedName>
        <fullName evidence="2">OLC1v1019324C1</fullName>
    </submittedName>
</protein>
<dbReference type="CDD" id="cd22157">
    <property type="entry name" value="F-box_AtFBW1-like"/>
    <property type="match status" value="1"/>
</dbReference>
<dbReference type="SUPFAM" id="SSF81383">
    <property type="entry name" value="F-box domain"/>
    <property type="match status" value="1"/>
</dbReference>
<dbReference type="Proteomes" id="UP001161247">
    <property type="component" value="Chromosome 9"/>
</dbReference>
<dbReference type="Pfam" id="PF00646">
    <property type="entry name" value="F-box"/>
    <property type="match status" value="1"/>
</dbReference>
<accession>A0AAV1EDU2</accession>
<dbReference type="Gene3D" id="1.20.1280.50">
    <property type="match status" value="1"/>
</dbReference>
<dbReference type="InterPro" id="IPR001810">
    <property type="entry name" value="F-box_dom"/>
</dbReference>
<name>A0AAV1EDU2_OLDCO</name>
<dbReference type="EMBL" id="OX459126">
    <property type="protein sequence ID" value="CAI9117839.1"/>
    <property type="molecule type" value="Genomic_DNA"/>
</dbReference>
<gene>
    <name evidence="2" type="ORF">OLC1_LOCUS23838</name>
</gene>
<dbReference type="InterPro" id="IPR036047">
    <property type="entry name" value="F-box-like_dom_sf"/>
</dbReference>
<feature type="domain" description="F-box" evidence="1">
    <location>
        <begin position="16"/>
        <end position="56"/>
    </location>
</feature>
<proteinExistence type="predicted"/>
<dbReference type="AlphaFoldDB" id="A0AAV1EDU2"/>
<reference evidence="2" key="1">
    <citation type="submission" date="2023-03" db="EMBL/GenBank/DDBJ databases">
        <authorList>
            <person name="Julca I."/>
        </authorList>
    </citation>
    <scope>NUCLEOTIDE SEQUENCE</scope>
</reference>
<dbReference type="PANTHER" id="PTHR31672">
    <property type="entry name" value="BNACNNG10540D PROTEIN"/>
    <property type="match status" value="1"/>
</dbReference>
<dbReference type="PANTHER" id="PTHR31672:SF13">
    <property type="entry name" value="F-BOX PROTEIN CPR30-LIKE"/>
    <property type="match status" value="1"/>
</dbReference>
<keyword evidence="3" id="KW-1185">Reference proteome</keyword>